<dbReference type="InterPro" id="IPR053175">
    <property type="entry name" value="DHMBA_Reg_Transcription_Factor"/>
</dbReference>
<dbReference type="RefSeq" id="XP_013268113.1">
    <property type="nucleotide sequence ID" value="XM_013412659.1"/>
</dbReference>
<dbReference type="STRING" id="1442369.A0A0D2FG65"/>
<dbReference type="OrthoDB" id="4160106at2759"/>
<dbReference type="Proteomes" id="UP000053617">
    <property type="component" value="Unassembled WGS sequence"/>
</dbReference>
<dbReference type="EMBL" id="KN847482">
    <property type="protein sequence ID" value="KIX00977.1"/>
    <property type="molecule type" value="Genomic_DNA"/>
</dbReference>
<name>A0A0D2FG65_9EURO</name>
<dbReference type="VEuPathDB" id="FungiDB:Z518_10043"/>
<dbReference type="AlphaFoldDB" id="A0A0D2FG65"/>
<reference evidence="1 2" key="1">
    <citation type="submission" date="2015-01" db="EMBL/GenBank/DDBJ databases">
        <title>The Genome Sequence of Rhinocladiella mackenzie CBS 650.93.</title>
        <authorList>
            <consortium name="The Broad Institute Genomics Platform"/>
            <person name="Cuomo C."/>
            <person name="de Hoog S."/>
            <person name="Gorbushina A."/>
            <person name="Stielow B."/>
            <person name="Teixiera M."/>
            <person name="Abouelleil A."/>
            <person name="Chapman S.B."/>
            <person name="Priest M."/>
            <person name="Young S.K."/>
            <person name="Wortman J."/>
            <person name="Nusbaum C."/>
            <person name="Birren B."/>
        </authorList>
    </citation>
    <scope>NUCLEOTIDE SEQUENCE [LARGE SCALE GENOMIC DNA]</scope>
    <source>
        <strain evidence="1 2">CBS 650.93</strain>
    </source>
</reference>
<organism evidence="1 2">
    <name type="scientific">Rhinocladiella mackenziei CBS 650.93</name>
    <dbReference type="NCBI Taxonomy" id="1442369"/>
    <lineage>
        <taxon>Eukaryota</taxon>
        <taxon>Fungi</taxon>
        <taxon>Dikarya</taxon>
        <taxon>Ascomycota</taxon>
        <taxon>Pezizomycotina</taxon>
        <taxon>Eurotiomycetes</taxon>
        <taxon>Chaetothyriomycetidae</taxon>
        <taxon>Chaetothyriales</taxon>
        <taxon>Herpotrichiellaceae</taxon>
        <taxon>Rhinocladiella</taxon>
    </lineage>
</organism>
<dbReference type="PANTHER" id="PTHR38791:SF5">
    <property type="entry name" value="TRANSCRIPTION FACTOR DBAG-RELATED"/>
    <property type="match status" value="1"/>
</dbReference>
<dbReference type="HOGENOM" id="CLU_013866_1_1_1"/>
<proteinExistence type="predicted"/>
<sequence length="461" mass="50745">MRCIKANRACGGYEHGTFSTFRQYGTQGAYQPSSIPSTARKCSMPKRVPVPGTNVLPEDTLPAETSQAESNGLALRAFFYDYCIVSTNQNLSRGYLSGLEMMAYRLGPKSDLVKACQAVAFGSHGKPLNRPQLVQKAEMFYQELLGSLARAIESPASANVTESIRVAMLLGLYQMTMASETDHGDHDTHARGLAALMNIGHWPLDLLGTVRSGPPKFLPVSKVPSVSGVFSVPALRDQAESLDDLLLDLDLLWTTFEASCESKDFSALKNESIALDRRFAKWQNSRVTEFKPTRVGHVSQSRYESQIAVGYWPGKVDTYFDLYVAGVWNIFRAARLLLVALIVKLSDTCGGHDSFMDLSYTANGIVEDMIASVPYHLADNLQAFLNELARSTEIADPGKSLGGLLLMHPLYVASKMSFLSEEIREYMRACLTWIGSNMGLGQATLLAKVREIRSWSLTPPT</sequence>
<gene>
    <name evidence="1" type="ORF">Z518_10043</name>
</gene>
<dbReference type="PANTHER" id="PTHR38791">
    <property type="entry name" value="ZN(II)2CYS6 TRANSCRIPTION FACTOR (EUROFUNG)-RELATED-RELATED"/>
    <property type="match status" value="1"/>
</dbReference>
<accession>A0A0D2FG65</accession>
<protein>
    <submittedName>
        <fullName evidence="1">Rhinocladiella mackenziei CBS 650.93 unplaced genomic scaffold supercont1.8, whole genome shotgun sequence</fullName>
    </submittedName>
</protein>
<dbReference type="GeneID" id="25298114"/>
<evidence type="ECO:0000313" key="1">
    <source>
        <dbReference type="EMBL" id="KIX00977.1"/>
    </source>
</evidence>
<keyword evidence="2" id="KW-1185">Reference proteome</keyword>
<evidence type="ECO:0000313" key="2">
    <source>
        <dbReference type="Proteomes" id="UP000053617"/>
    </source>
</evidence>